<dbReference type="InterPro" id="IPR000086">
    <property type="entry name" value="NUDIX_hydrolase_dom"/>
</dbReference>
<evidence type="ECO:0000256" key="3">
    <source>
        <dbReference type="ARBA" id="ARBA00022723"/>
    </source>
</evidence>
<evidence type="ECO:0000313" key="9">
    <source>
        <dbReference type="Proteomes" id="UP000548685"/>
    </source>
</evidence>
<dbReference type="CDD" id="cd18870">
    <property type="entry name" value="NUDIX_AcylCoAdiphos_Nudt19"/>
    <property type="match status" value="1"/>
</dbReference>
<evidence type="ECO:0000256" key="1">
    <source>
        <dbReference type="ARBA" id="ARBA00001936"/>
    </source>
</evidence>
<dbReference type="InterPro" id="IPR039121">
    <property type="entry name" value="NUDT19"/>
</dbReference>
<dbReference type="PANTHER" id="PTHR12318:SF0">
    <property type="entry name" value="ACYL-COENZYME A DIPHOSPHATASE NUDT19"/>
    <property type="match status" value="1"/>
</dbReference>
<evidence type="ECO:0000259" key="7">
    <source>
        <dbReference type="PROSITE" id="PS51462"/>
    </source>
</evidence>
<organism evidence="8 9">
    <name type="scientific">Erythrobacter ramosus</name>
    <dbReference type="NCBI Taxonomy" id="35811"/>
    <lineage>
        <taxon>Bacteria</taxon>
        <taxon>Pseudomonadati</taxon>
        <taxon>Pseudomonadota</taxon>
        <taxon>Alphaproteobacteria</taxon>
        <taxon>Sphingomonadales</taxon>
        <taxon>Erythrobacteraceae</taxon>
        <taxon>Erythrobacter/Porphyrobacter group</taxon>
        <taxon>Erythrobacter</taxon>
    </lineage>
</organism>
<dbReference type="InterPro" id="IPR015797">
    <property type="entry name" value="NUDIX_hydrolase-like_dom_sf"/>
</dbReference>
<evidence type="ECO:0000256" key="4">
    <source>
        <dbReference type="ARBA" id="ARBA00022801"/>
    </source>
</evidence>
<proteinExistence type="predicted"/>
<dbReference type="PANTHER" id="PTHR12318">
    <property type="entry name" value="TESTOSTERONE-REGULATED PROTEIN RP2"/>
    <property type="match status" value="1"/>
</dbReference>
<dbReference type="Proteomes" id="UP000548685">
    <property type="component" value="Unassembled WGS sequence"/>
</dbReference>
<keyword evidence="4" id="KW-0378">Hydrolase</keyword>
<dbReference type="RefSeq" id="WP_183363666.1">
    <property type="nucleotide sequence ID" value="NZ_BAAADZ010000005.1"/>
</dbReference>
<gene>
    <name evidence="8" type="ORF">FHS52_002884</name>
</gene>
<dbReference type="SUPFAM" id="SSF55811">
    <property type="entry name" value="Nudix"/>
    <property type="match status" value="1"/>
</dbReference>
<name>A0ABR6I2G2_9SPHN</name>
<protein>
    <submittedName>
        <fullName evidence="8">8-oxo-dGTP pyrophosphatase MutT (NUDIX family)</fullName>
    </submittedName>
</protein>
<keyword evidence="5" id="KW-0460">Magnesium</keyword>
<keyword evidence="6" id="KW-0464">Manganese</keyword>
<evidence type="ECO:0000256" key="5">
    <source>
        <dbReference type="ARBA" id="ARBA00022842"/>
    </source>
</evidence>
<accession>A0ABR6I2G2</accession>
<dbReference type="Gene3D" id="3.90.79.10">
    <property type="entry name" value="Nucleoside Triphosphate Pyrophosphohydrolase"/>
    <property type="match status" value="1"/>
</dbReference>
<sequence length="254" mass="27895">MQVREPDPSAASLEPRLAATVLLVRDDPFQVLLVKRSAIGSFPSRRVFPGGVVEKQDLHEKWRSLCRGGDHLNDADIAFRIAGIRECWEEAGVLCTVDGELGGLSDARSDDLLSLVERCGAHLDLGHMADFAHWVTPPSAPKRWDTRFLLARAPRDHVLCCDGVETVAADWVEPKVALDRDADDMHGLLFSTRANLQLLAMSDCVDDALEAARNRPLIRVTPSATRKDGRFLVSIPAEAGYPVSEGWVAEAPRL</sequence>
<evidence type="ECO:0000256" key="6">
    <source>
        <dbReference type="ARBA" id="ARBA00023211"/>
    </source>
</evidence>
<evidence type="ECO:0000256" key="2">
    <source>
        <dbReference type="ARBA" id="ARBA00001946"/>
    </source>
</evidence>
<comment type="caution">
    <text evidence="8">The sequence shown here is derived from an EMBL/GenBank/DDBJ whole genome shotgun (WGS) entry which is preliminary data.</text>
</comment>
<keyword evidence="3" id="KW-0479">Metal-binding</keyword>
<comment type="cofactor">
    <cofactor evidence="2">
        <name>Mg(2+)</name>
        <dbReference type="ChEBI" id="CHEBI:18420"/>
    </cofactor>
</comment>
<dbReference type="PROSITE" id="PS51462">
    <property type="entry name" value="NUDIX"/>
    <property type="match status" value="1"/>
</dbReference>
<feature type="domain" description="Nudix hydrolase" evidence="7">
    <location>
        <begin position="14"/>
        <end position="196"/>
    </location>
</feature>
<comment type="cofactor">
    <cofactor evidence="1">
        <name>Mn(2+)</name>
        <dbReference type="ChEBI" id="CHEBI:29035"/>
    </cofactor>
</comment>
<reference evidence="8 9" key="1">
    <citation type="submission" date="2020-08" db="EMBL/GenBank/DDBJ databases">
        <title>Genomic Encyclopedia of Type Strains, Phase IV (KMG-IV): sequencing the most valuable type-strain genomes for metagenomic binning, comparative biology and taxonomic classification.</title>
        <authorList>
            <person name="Goeker M."/>
        </authorList>
    </citation>
    <scope>NUCLEOTIDE SEQUENCE [LARGE SCALE GENOMIC DNA]</scope>
    <source>
        <strain evidence="8 9">DSM 8510</strain>
    </source>
</reference>
<dbReference type="EMBL" id="JACICE010000004">
    <property type="protein sequence ID" value="MBB3776891.1"/>
    <property type="molecule type" value="Genomic_DNA"/>
</dbReference>
<evidence type="ECO:0000313" key="8">
    <source>
        <dbReference type="EMBL" id="MBB3776891.1"/>
    </source>
</evidence>
<keyword evidence="9" id="KW-1185">Reference proteome</keyword>